<dbReference type="InParanoid" id="E4ZU72"/>
<dbReference type="Proteomes" id="UP000002668">
    <property type="component" value="Genome"/>
</dbReference>
<protein>
    <submittedName>
        <fullName evidence="1">Predicted protein</fullName>
    </submittedName>
</protein>
<name>E4ZU72_LEPMJ</name>
<reference evidence="2" key="1">
    <citation type="journal article" date="2011" name="Nat. Commun.">
        <title>Effector diversification within compartments of the Leptosphaeria maculans genome affected by Repeat-Induced Point mutations.</title>
        <authorList>
            <person name="Rouxel T."/>
            <person name="Grandaubert J."/>
            <person name="Hane J.K."/>
            <person name="Hoede C."/>
            <person name="van de Wouw A.P."/>
            <person name="Couloux A."/>
            <person name="Dominguez V."/>
            <person name="Anthouard V."/>
            <person name="Bally P."/>
            <person name="Bourras S."/>
            <person name="Cozijnsen A.J."/>
            <person name="Ciuffetti L.M."/>
            <person name="Degrave A."/>
            <person name="Dilmaghani A."/>
            <person name="Duret L."/>
            <person name="Fudal I."/>
            <person name="Goodwin S.B."/>
            <person name="Gout L."/>
            <person name="Glaser N."/>
            <person name="Linglin J."/>
            <person name="Kema G.H.J."/>
            <person name="Lapalu N."/>
            <person name="Lawrence C.B."/>
            <person name="May K."/>
            <person name="Meyer M."/>
            <person name="Ollivier B."/>
            <person name="Poulain J."/>
            <person name="Schoch C.L."/>
            <person name="Simon A."/>
            <person name="Spatafora J.W."/>
            <person name="Stachowiak A."/>
            <person name="Turgeon B.G."/>
            <person name="Tyler B.M."/>
            <person name="Vincent D."/>
            <person name="Weissenbach J."/>
            <person name="Amselem J."/>
            <person name="Quesneville H."/>
            <person name="Oliver R.P."/>
            <person name="Wincker P."/>
            <person name="Balesdent M.-H."/>
            <person name="Howlett B.J."/>
        </authorList>
    </citation>
    <scope>NUCLEOTIDE SEQUENCE [LARGE SCALE GENOMIC DNA]</scope>
    <source>
        <strain evidence="2">JN3 / isolate v23.1.3 / race Av1-4-5-6-7-8</strain>
    </source>
</reference>
<dbReference type="EMBL" id="FP929126">
    <property type="protein sequence ID" value="CBX94951.1"/>
    <property type="molecule type" value="Genomic_DNA"/>
</dbReference>
<dbReference type="HOGENOM" id="CLU_3320176_0_0_1"/>
<evidence type="ECO:0000313" key="1">
    <source>
        <dbReference type="EMBL" id="CBX94951.1"/>
    </source>
</evidence>
<keyword evidence="2" id="KW-1185">Reference proteome</keyword>
<organism evidence="2">
    <name type="scientific">Leptosphaeria maculans (strain JN3 / isolate v23.1.3 / race Av1-4-5-6-7-8)</name>
    <name type="common">Blackleg fungus</name>
    <name type="synonym">Phoma lingam</name>
    <dbReference type="NCBI Taxonomy" id="985895"/>
    <lineage>
        <taxon>Eukaryota</taxon>
        <taxon>Fungi</taxon>
        <taxon>Dikarya</taxon>
        <taxon>Ascomycota</taxon>
        <taxon>Pezizomycotina</taxon>
        <taxon>Dothideomycetes</taxon>
        <taxon>Pleosporomycetidae</taxon>
        <taxon>Pleosporales</taxon>
        <taxon>Pleosporineae</taxon>
        <taxon>Leptosphaeriaceae</taxon>
        <taxon>Plenodomus</taxon>
        <taxon>Plenodomus lingam/Leptosphaeria maculans species complex</taxon>
    </lineage>
</organism>
<sequence length="39" mass="4201">MSDQTGNAYSPMKISSAEFVHVCQPALGRLDSNTNEGML</sequence>
<accession>E4ZU72</accession>
<evidence type="ECO:0000313" key="2">
    <source>
        <dbReference type="Proteomes" id="UP000002668"/>
    </source>
</evidence>
<proteinExistence type="predicted"/>
<dbReference type="VEuPathDB" id="FungiDB:LEMA_P113660.1"/>
<dbReference type="AlphaFoldDB" id="E4ZU72"/>
<gene>
    <name evidence="1" type="ORF">LEMA_P113660.1</name>
</gene>